<sequence>MRPLSQLQNLKISMFQNISVKLSESVCGCVMPHNCLRWLGTKILDFERVPGLAEVESLLHKNGMQEQWCLLQWTELTILTVPGVGYGLQLVPEHPTLTQVSALALCHSLGSLWLRATRLGPRLNQPIKTLETLHTFVMIPLEKITSMSISTP</sequence>
<dbReference type="EMBL" id="SWJQ01002934">
    <property type="protein sequence ID" value="TRZ06093.1"/>
    <property type="molecule type" value="Genomic_DNA"/>
</dbReference>
<evidence type="ECO:0000313" key="1">
    <source>
        <dbReference type="EMBL" id="TRZ06093.1"/>
    </source>
</evidence>
<accession>A0A8K1D5W9</accession>
<dbReference type="AlphaFoldDB" id="A0A8K1D5W9"/>
<protein>
    <submittedName>
        <fullName evidence="1">Uncharacterized protein</fullName>
    </submittedName>
</protein>
<dbReference type="Proteomes" id="UP000796761">
    <property type="component" value="Unassembled WGS sequence"/>
</dbReference>
<keyword evidence="2" id="KW-1185">Reference proteome</keyword>
<organism evidence="1 2">
    <name type="scientific">Zosterops borbonicus</name>
    <dbReference type="NCBI Taxonomy" id="364589"/>
    <lineage>
        <taxon>Eukaryota</taxon>
        <taxon>Metazoa</taxon>
        <taxon>Chordata</taxon>
        <taxon>Craniata</taxon>
        <taxon>Vertebrata</taxon>
        <taxon>Euteleostomi</taxon>
        <taxon>Archelosauria</taxon>
        <taxon>Archosauria</taxon>
        <taxon>Dinosauria</taxon>
        <taxon>Saurischia</taxon>
        <taxon>Theropoda</taxon>
        <taxon>Coelurosauria</taxon>
        <taxon>Aves</taxon>
        <taxon>Neognathae</taxon>
        <taxon>Neoaves</taxon>
        <taxon>Telluraves</taxon>
        <taxon>Australaves</taxon>
        <taxon>Passeriformes</taxon>
        <taxon>Sylvioidea</taxon>
        <taxon>Zosteropidae</taxon>
        <taxon>Zosterops</taxon>
    </lineage>
</organism>
<proteinExistence type="predicted"/>
<evidence type="ECO:0000313" key="2">
    <source>
        <dbReference type="Proteomes" id="UP000796761"/>
    </source>
</evidence>
<gene>
    <name evidence="1" type="ORF">HGM15179_021014</name>
</gene>
<reference evidence="1" key="1">
    <citation type="submission" date="2019-04" db="EMBL/GenBank/DDBJ databases">
        <title>Genome assembly of Zosterops borbonicus 15179.</title>
        <authorList>
            <person name="Leroy T."/>
            <person name="Anselmetti Y."/>
            <person name="Tilak M.-K."/>
            <person name="Nabholz B."/>
        </authorList>
    </citation>
    <scope>NUCLEOTIDE SEQUENCE</scope>
    <source>
        <strain evidence="1">HGM_15179</strain>
        <tissue evidence="1">Muscle</tissue>
    </source>
</reference>
<name>A0A8K1D5W9_9PASS</name>
<comment type="caution">
    <text evidence="1">The sequence shown here is derived from an EMBL/GenBank/DDBJ whole genome shotgun (WGS) entry which is preliminary data.</text>
</comment>